<evidence type="ECO:0000313" key="2">
    <source>
        <dbReference type="Proteomes" id="UP001235939"/>
    </source>
</evidence>
<gene>
    <name evidence="1" type="ORF">LAZ67_1000040</name>
</gene>
<proteinExistence type="predicted"/>
<keyword evidence="2" id="KW-1185">Reference proteome</keyword>
<evidence type="ECO:0000313" key="1">
    <source>
        <dbReference type="EMBL" id="UYV60120.1"/>
    </source>
</evidence>
<dbReference type="EMBL" id="CP092863">
    <property type="protein sequence ID" value="UYV60120.1"/>
    <property type="molecule type" value="Genomic_DNA"/>
</dbReference>
<sequence>MDESSSPFLSPLNHIRVSRTKWHFSKPSNTLREEEKRCFCQGLNLGPSVLGRYCNMDDKGKIPE</sequence>
<accession>A0ABY6JZ08</accession>
<reference evidence="1 2" key="1">
    <citation type="submission" date="2022-01" db="EMBL/GenBank/DDBJ databases">
        <title>A chromosomal length assembly of Cordylochernes scorpioides.</title>
        <authorList>
            <person name="Zeh D."/>
            <person name="Zeh J."/>
        </authorList>
    </citation>
    <scope>NUCLEOTIDE SEQUENCE [LARGE SCALE GENOMIC DNA]</scope>
    <source>
        <strain evidence="1">IN4F17</strain>
        <tissue evidence="1">Whole Body</tissue>
    </source>
</reference>
<organism evidence="1 2">
    <name type="scientific">Cordylochernes scorpioides</name>
    <dbReference type="NCBI Taxonomy" id="51811"/>
    <lineage>
        <taxon>Eukaryota</taxon>
        <taxon>Metazoa</taxon>
        <taxon>Ecdysozoa</taxon>
        <taxon>Arthropoda</taxon>
        <taxon>Chelicerata</taxon>
        <taxon>Arachnida</taxon>
        <taxon>Pseudoscorpiones</taxon>
        <taxon>Cheliferoidea</taxon>
        <taxon>Chernetidae</taxon>
        <taxon>Cordylochernes</taxon>
    </lineage>
</organism>
<name>A0ABY6JZ08_9ARAC</name>
<dbReference type="Proteomes" id="UP001235939">
    <property type="component" value="Chromosome 01"/>
</dbReference>
<protein>
    <submittedName>
        <fullName evidence="1">Uncharacterized protein</fullName>
    </submittedName>
</protein>